<name>A0AAV7PFU7_PLEWA</name>
<evidence type="ECO:0000313" key="1">
    <source>
        <dbReference type="EMBL" id="KAJ1126077.1"/>
    </source>
</evidence>
<dbReference type="EMBL" id="JANPWB010000011">
    <property type="protein sequence ID" value="KAJ1126077.1"/>
    <property type="molecule type" value="Genomic_DNA"/>
</dbReference>
<gene>
    <name evidence="1" type="ORF">NDU88_004490</name>
</gene>
<dbReference type="AlphaFoldDB" id="A0AAV7PFU7"/>
<evidence type="ECO:0000313" key="2">
    <source>
        <dbReference type="Proteomes" id="UP001066276"/>
    </source>
</evidence>
<sequence>MTPPHLVSSGVSNITSVFCRKQNKPFVQRKNNKNQQLLGTYRSISFHGKILLQKSIMKMMKMGHRASAF</sequence>
<comment type="caution">
    <text evidence="1">The sequence shown here is derived from an EMBL/GenBank/DDBJ whole genome shotgun (WGS) entry which is preliminary data.</text>
</comment>
<proteinExistence type="predicted"/>
<organism evidence="1 2">
    <name type="scientific">Pleurodeles waltl</name>
    <name type="common">Iberian ribbed newt</name>
    <dbReference type="NCBI Taxonomy" id="8319"/>
    <lineage>
        <taxon>Eukaryota</taxon>
        <taxon>Metazoa</taxon>
        <taxon>Chordata</taxon>
        <taxon>Craniata</taxon>
        <taxon>Vertebrata</taxon>
        <taxon>Euteleostomi</taxon>
        <taxon>Amphibia</taxon>
        <taxon>Batrachia</taxon>
        <taxon>Caudata</taxon>
        <taxon>Salamandroidea</taxon>
        <taxon>Salamandridae</taxon>
        <taxon>Pleurodelinae</taxon>
        <taxon>Pleurodeles</taxon>
    </lineage>
</organism>
<reference evidence="1" key="1">
    <citation type="journal article" date="2022" name="bioRxiv">
        <title>Sequencing and chromosome-scale assembly of the giantPleurodeles waltlgenome.</title>
        <authorList>
            <person name="Brown T."/>
            <person name="Elewa A."/>
            <person name="Iarovenko S."/>
            <person name="Subramanian E."/>
            <person name="Araus A.J."/>
            <person name="Petzold A."/>
            <person name="Susuki M."/>
            <person name="Suzuki K.-i.T."/>
            <person name="Hayashi T."/>
            <person name="Toyoda A."/>
            <person name="Oliveira C."/>
            <person name="Osipova E."/>
            <person name="Leigh N.D."/>
            <person name="Simon A."/>
            <person name="Yun M.H."/>
        </authorList>
    </citation>
    <scope>NUCLEOTIDE SEQUENCE</scope>
    <source>
        <strain evidence="1">20211129_DDA</strain>
        <tissue evidence="1">Liver</tissue>
    </source>
</reference>
<keyword evidence="2" id="KW-1185">Reference proteome</keyword>
<dbReference type="Proteomes" id="UP001066276">
    <property type="component" value="Chromosome 7"/>
</dbReference>
<protein>
    <submittedName>
        <fullName evidence="1">Uncharacterized protein</fullName>
    </submittedName>
</protein>
<accession>A0AAV7PFU7</accession>